<reference evidence="2" key="1">
    <citation type="journal article" date="2003" name="Genome Biol.">
        <title>An integrated gene annotation and transcriptional profiling approach towards the full gene content of the Drosophila genome.</title>
        <authorList>
            <person name="Hild M."/>
            <person name="Beckmann B."/>
            <person name="Haas S.A."/>
            <person name="Koch B."/>
            <person name="Solovyev V."/>
            <person name="Busold C."/>
            <person name="Fellenberg K."/>
            <person name="Boutros M."/>
            <person name="Vingron M."/>
            <person name="Sauer F."/>
            <person name="Hoheisel J.D."/>
            <person name="Paro R."/>
        </authorList>
    </citation>
    <scope>NUCLEOTIDE SEQUENCE</scope>
</reference>
<dbReference type="EMBL" id="BK003004">
    <property type="protein sequence ID" value="DAA03204.1"/>
    <property type="molecule type" value="Genomic_DNA"/>
</dbReference>
<evidence type="ECO:0000313" key="2">
    <source>
        <dbReference type="EMBL" id="DAA03204.1"/>
    </source>
</evidence>
<protein>
    <submittedName>
        <fullName evidence="2">HDC17317</fullName>
    </submittedName>
</protein>
<proteinExistence type="predicted"/>
<name>Q6IIR2_DROME</name>
<feature type="compositionally biased region" description="Basic and acidic residues" evidence="1">
    <location>
        <begin position="75"/>
        <end position="84"/>
    </location>
</feature>
<evidence type="ECO:0000256" key="1">
    <source>
        <dbReference type="SAM" id="MobiDB-lite"/>
    </source>
</evidence>
<dbReference type="AlphaFoldDB" id="Q6IIR2"/>
<sequence>MQLLVINPARTNPAKDPSYSPLVSLLLSAHLPTCPSAQLATCHLVTVCCSRKMQMSGIKLKWKLRKKAMQTAKIPDPKCLNEKQRRQRRKGEHTQDQPRPGFIDTSAYQLHYSITPRQDIGCWRRVRVLGLKLNGPWNTADDGWVVGWIAGWLDGWVALGSWLSVRMGLLPLMQLMFGGKMGE</sequence>
<accession>Q6IIR2</accession>
<feature type="region of interest" description="Disordered" evidence="1">
    <location>
        <begin position="75"/>
        <end position="101"/>
    </location>
</feature>
<organism evidence="2">
    <name type="scientific">Drosophila melanogaster</name>
    <name type="common">Fruit fly</name>
    <dbReference type="NCBI Taxonomy" id="7227"/>
    <lineage>
        <taxon>Eukaryota</taxon>
        <taxon>Metazoa</taxon>
        <taxon>Ecdysozoa</taxon>
        <taxon>Arthropoda</taxon>
        <taxon>Hexapoda</taxon>
        <taxon>Insecta</taxon>
        <taxon>Pterygota</taxon>
        <taxon>Neoptera</taxon>
        <taxon>Endopterygota</taxon>
        <taxon>Diptera</taxon>
        <taxon>Brachycera</taxon>
        <taxon>Muscomorpha</taxon>
        <taxon>Ephydroidea</taxon>
        <taxon>Drosophilidae</taxon>
        <taxon>Drosophila</taxon>
        <taxon>Sophophora</taxon>
    </lineage>
</organism>
<gene>
    <name evidence="2" type="ORF">HDC17317</name>
</gene>